<organism evidence="8 9">
    <name type="scientific">Rotaria magnacalcarata</name>
    <dbReference type="NCBI Taxonomy" id="392030"/>
    <lineage>
        <taxon>Eukaryota</taxon>
        <taxon>Metazoa</taxon>
        <taxon>Spiralia</taxon>
        <taxon>Gnathifera</taxon>
        <taxon>Rotifera</taxon>
        <taxon>Eurotatoria</taxon>
        <taxon>Bdelloidea</taxon>
        <taxon>Philodinida</taxon>
        <taxon>Philodinidae</taxon>
        <taxon>Rotaria</taxon>
    </lineage>
</organism>
<evidence type="ECO:0000256" key="3">
    <source>
        <dbReference type="ARBA" id="ARBA00023157"/>
    </source>
</evidence>
<reference evidence="8" key="1">
    <citation type="submission" date="2021-02" db="EMBL/GenBank/DDBJ databases">
        <authorList>
            <person name="Nowell W R."/>
        </authorList>
    </citation>
    <scope>NUCLEOTIDE SEQUENCE</scope>
</reference>
<comment type="caution">
    <text evidence="8">The sequence shown here is derived from an EMBL/GenBank/DDBJ whole genome shotgun (WGS) entry which is preliminary data.</text>
</comment>
<evidence type="ECO:0000313" key="9">
    <source>
        <dbReference type="Proteomes" id="UP000663834"/>
    </source>
</evidence>
<proteinExistence type="inferred from homology"/>
<protein>
    <recommendedName>
        <fullName evidence="6">Folate receptor-like domain-containing protein</fullName>
    </recommendedName>
</protein>
<dbReference type="EMBL" id="CAJNOW010010494">
    <property type="protein sequence ID" value="CAF1581728.1"/>
    <property type="molecule type" value="Genomic_DNA"/>
</dbReference>
<dbReference type="InterPro" id="IPR018143">
    <property type="entry name" value="Folate_rcpt-like"/>
</dbReference>
<dbReference type="EMBL" id="CAJNOV010001422">
    <property type="protein sequence ID" value="CAF1061546.1"/>
    <property type="molecule type" value="Genomic_DNA"/>
</dbReference>
<sequence>MNFCLILFCLISFALHCTNSVNSNTGFTDALTLEEYEDDVELIKIRFDTTRPCRFFSDERYPKVEKGLANCSWYEDDACCKRTEVASVFESMFTLHQASAQCRNMMNYLMCFFCAPDQYLWYIKKRVKICQTFCDELYKNCKTAEFSGNVIGTLYKSGLQFCEANNFNMVTSDCFKFDENVFSSASKLFQSTMFIFSLFHLCLVITFVVIVINLF</sequence>
<evidence type="ECO:0000256" key="2">
    <source>
        <dbReference type="ARBA" id="ARBA00022729"/>
    </source>
</evidence>
<feature type="signal peptide" evidence="5">
    <location>
        <begin position="1"/>
        <end position="20"/>
    </location>
</feature>
<evidence type="ECO:0000313" key="8">
    <source>
        <dbReference type="EMBL" id="CAF1581728.1"/>
    </source>
</evidence>
<evidence type="ECO:0000259" key="6">
    <source>
        <dbReference type="Pfam" id="PF03024"/>
    </source>
</evidence>
<comment type="similarity">
    <text evidence="1">Belongs to the folate receptor family.</text>
</comment>
<feature type="chain" id="PRO_5035609242" description="Folate receptor-like domain-containing protein" evidence="5">
    <location>
        <begin position="21"/>
        <end position="215"/>
    </location>
</feature>
<keyword evidence="4" id="KW-1133">Transmembrane helix</keyword>
<gene>
    <name evidence="7" type="ORF">CJN711_LOCUS5258</name>
    <name evidence="8" type="ORF">KQP761_LOCUS20229</name>
</gene>
<dbReference type="Proteomes" id="UP000663834">
    <property type="component" value="Unassembled WGS sequence"/>
</dbReference>
<name>A0A815ZB45_9BILA</name>
<keyword evidence="3" id="KW-1015">Disulfide bond</keyword>
<dbReference type="GO" id="GO:0038023">
    <property type="term" value="F:signaling receptor activity"/>
    <property type="evidence" value="ECO:0007669"/>
    <property type="project" value="TreeGrafter"/>
</dbReference>
<dbReference type="Pfam" id="PF03024">
    <property type="entry name" value="Folate_rec"/>
    <property type="match status" value="1"/>
</dbReference>
<accession>A0A815ZB45</accession>
<dbReference type="PANTHER" id="PTHR10517">
    <property type="entry name" value="FOLATE RECEPTOR"/>
    <property type="match status" value="1"/>
</dbReference>
<evidence type="ECO:0000256" key="4">
    <source>
        <dbReference type="SAM" id="Phobius"/>
    </source>
</evidence>
<keyword evidence="4" id="KW-0812">Transmembrane</keyword>
<keyword evidence="2 5" id="KW-0732">Signal</keyword>
<dbReference type="InterPro" id="IPR004269">
    <property type="entry name" value="Folate_rcpt"/>
</dbReference>
<feature type="transmembrane region" description="Helical" evidence="4">
    <location>
        <begin position="193"/>
        <end position="214"/>
    </location>
</feature>
<dbReference type="OrthoDB" id="5982264at2759"/>
<dbReference type="PANTHER" id="PTHR10517:SF28">
    <property type="entry name" value="COILIN"/>
    <property type="match status" value="1"/>
</dbReference>
<keyword evidence="4" id="KW-0472">Membrane</keyword>
<feature type="domain" description="Folate receptor-like" evidence="6">
    <location>
        <begin position="60"/>
        <end position="188"/>
    </location>
</feature>
<evidence type="ECO:0000313" key="7">
    <source>
        <dbReference type="EMBL" id="CAF1061546.1"/>
    </source>
</evidence>
<dbReference type="Proteomes" id="UP000663855">
    <property type="component" value="Unassembled WGS sequence"/>
</dbReference>
<evidence type="ECO:0000256" key="5">
    <source>
        <dbReference type="SAM" id="SignalP"/>
    </source>
</evidence>
<evidence type="ECO:0000256" key="1">
    <source>
        <dbReference type="ARBA" id="ARBA00007932"/>
    </source>
</evidence>
<dbReference type="AlphaFoldDB" id="A0A815ZB45"/>
<dbReference type="GO" id="GO:0009897">
    <property type="term" value="C:external side of plasma membrane"/>
    <property type="evidence" value="ECO:0007669"/>
    <property type="project" value="TreeGrafter"/>
</dbReference>